<gene>
    <name evidence="2" type="ORF">RRG08_042182</name>
</gene>
<accession>A0AAE0YGJ3</accession>
<protein>
    <recommendedName>
        <fullName evidence="1">RdRp catalytic domain-containing protein</fullName>
    </recommendedName>
</protein>
<keyword evidence="3" id="KW-1185">Reference proteome</keyword>
<evidence type="ECO:0000259" key="1">
    <source>
        <dbReference type="Pfam" id="PF00946"/>
    </source>
</evidence>
<reference evidence="2" key="1">
    <citation type="journal article" date="2023" name="G3 (Bethesda)">
        <title>A reference genome for the long-term kleptoplast-retaining sea slug Elysia crispata morphotype clarki.</title>
        <authorList>
            <person name="Eastman K.E."/>
            <person name="Pendleton A.L."/>
            <person name="Shaikh M.A."/>
            <person name="Suttiyut T."/>
            <person name="Ogas R."/>
            <person name="Tomko P."/>
            <person name="Gavelis G."/>
            <person name="Widhalm J.R."/>
            <person name="Wisecaver J.H."/>
        </authorList>
    </citation>
    <scope>NUCLEOTIDE SEQUENCE</scope>
    <source>
        <strain evidence="2">ECLA1</strain>
    </source>
</reference>
<proteinExistence type="predicted"/>
<organism evidence="2 3">
    <name type="scientific">Elysia crispata</name>
    <name type="common">lettuce slug</name>
    <dbReference type="NCBI Taxonomy" id="231223"/>
    <lineage>
        <taxon>Eukaryota</taxon>
        <taxon>Metazoa</taxon>
        <taxon>Spiralia</taxon>
        <taxon>Lophotrochozoa</taxon>
        <taxon>Mollusca</taxon>
        <taxon>Gastropoda</taxon>
        <taxon>Heterobranchia</taxon>
        <taxon>Euthyneura</taxon>
        <taxon>Panpulmonata</taxon>
        <taxon>Sacoglossa</taxon>
        <taxon>Placobranchoidea</taxon>
        <taxon>Plakobranchidae</taxon>
        <taxon>Elysia</taxon>
    </lineage>
</organism>
<dbReference type="EMBL" id="JAWDGP010006247">
    <property type="protein sequence ID" value="KAK3744798.1"/>
    <property type="molecule type" value="Genomic_DNA"/>
</dbReference>
<name>A0AAE0YGJ3_9GAST</name>
<dbReference type="InterPro" id="IPR014023">
    <property type="entry name" value="Mononeg_RNA_pol_cat"/>
</dbReference>
<evidence type="ECO:0000313" key="3">
    <source>
        <dbReference type="Proteomes" id="UP001283361"/>
    </source>
</evidence>
<evidence type="ECO:0000313" key="2">
    <source>
        <dbReference type="EMBL" id="KAK3744798.1"/>
    </source>
</evidence>
<dbReference type="Pfam" id="PF00946">
    <property type="entry name" value="Mononeg_RNA_pol"/>
    <property type="match status" value="1"/>
</dbReference>
<dbReference type="GO" id="GO:0003968">
    <property type="term" value="F:RNA-directed RNA polymerase activity"/>
    <property type="evidence" value="ECO:0007669"/>
    <property type="project" value="InterPro"/>
</dbReference>
<comment type="caution">
    <text evidence="2">The sequence shown here is derived from an EMBL/GenBank/DDBJ whole genome shotgun (WGS) entry which is preliminary data.</text>
</comment>
<dbReference type="Proteomes" id="UP001283361">
    <property type="component" value="Unassembled WGS sequence"/>
</dbReference>
<dbReference type="GO" id="GO:0004482">
    <property type="term" value="F:mRNA 5'-cap (guanine-N7-)-methyltransferase activity"/>
    <property type="evidence" value="ECO:0007669"/>
    <property type="project" value="InterPro"/>
</dbReference>
<sequence length="458" mass="52446">MSQESVSTQDLLIEIEEYNAASEKLLEFSKQDILILPDNMNPQHQFVQGTTIPNPGFQQAVNAPLPPSPTVQQFAQGTTIPNPGFQQAVNAPLPPSPTVQQFAQGTTIPNPGFQQAVNAPLPPSPTVQQFAQGTTISNPVFQQAVNTPLPQFWTSEEISILHQHKLYFEKMIVIINKVEREGPQKLPKKPKRKLEQLFSEKSGKKKARKEITTPAELHQYLIGNFADVGTKISREAFVLHHSTSYDEMISQLNRGVRNIRRQEAQTLMFYITFGGFLEKCKRWFEDQKKQQLIEGTWAKWLEQQSGYSDIHARKLRQISGLQSMGEDIMDFLRKFSRDFDAVADFLIIKLSAEEKELKREPRMFGLTTYENRSRLLLTSMNMFSFLDRYAPNVCFSLSKEALIKKLLAMKELHHLTSDESIPFFAHIDSSGWCSAFRKEICIYPLRKTPRQVVQHLYL</sequence>
<dbReference type="AlphaFoldDB" id="A0AAE0YGJ3"/>
<dbReference type="GO" id="GO:0005524">
    <property type="term" value="F:ATP binding"/>
    <property type="evidence" value="ECO:0007669"/>
    <property type="project" value="InterPro"/>
</dbReference>
<feature type="domain" description="RdRp catalytic" evidence="1">
    <location>
        <begin position="346"/>
        <end position="441"/>
    </location>
</feature>